<feature type="domain" description="DUF402" evidence="4">
    <location>
        <begin position="50"/>
        <end position="168"/>
    </location>
</feature>
<reference evidence="5 6" key="1">
    <citation type="submission" date="2020-04" db="EMBL/GenBank/DDBJ databases">
        <title>Genome sequencing of novel species.</title>
        <authorList>
            <person name="Heo J."/>
            <person name="Kim S.-J."/>
            <person name="Kim J.-S."/>
            <person name="Hong S.-B."/>
            <person name="Kwon S.-W."/>
        </authorList>
    </citation>
    <scope>NUCLEOTIDE SEQUENCE [LARGE SCALE GENOMIC DNA]</scope>
    <source>
        <strain evidence="5 6">MFER-1</strain>
    </source>
</reference>
<dbReference type="Pfam" id="PF04167">
    <property type="entry name" value="DUF402"/>
    <property type="match status" value="1"/>
</dbReference>
<keyword evidence="2" id="KW-0378">Hydrolase</keyword>
<dbReference type="AlphaFoldDB" id="A0A7Z2VKY1"/>
<protein>
    <submittedName>
        <fullName evidence="5">DUF402 domain-containing protein</fullName>
    </submittedName>
</protein>
<dbReference type="PANTHER" id="PTHR39159">
    <property type="match status" value="1"/>
</dbReference>
<dbReference type="GO" id="GO:0046872">
    <property type="term" value="F:metal ion binding"/>
    <property type="evidence" value="ECO:0007669"/>
    <property type="project" value="UniProtKB-KW"/>
</dbReference>
<dbReference type="Proteomes" id="UP000502248">
    <property type="component" value="Chromosome"/>
</dbReference>
<keyword evidence="6" id="KW-1185">Reference proteome</keyword>
<dbReference type="InterPro" id="IPR007295">
    <property type="entry name" value="DUF402"/>
</dbReference>
<dbReference type="InterPro" id="IPR016882">
    <property type="entry name" value="SA1684"/>
</dbReference>
<proteinExistence type="predicted"/>
<organism evidence="5 6">
    <name type="scientific">Cohnella herbarum</name>
    <dbReference type="NCBI Taxonomy" id="2728023"/>
    <lineage>
        <taxon>Bacteria</taxon>
        <taxon>Bacillati</taxon>
        <taxon>Bacillota</taxon>
        <taxon>Bacilli</taxon>
        <taxon>Bacillales</taxon>
        <taxon>Paenibacillaceae</taxon>
        <taxon>Cohnella</taxon>
    </lineage>
</organism>
<dbReference type="InterPro" id="IPR035930">
    <property type="entry name" value="FomD-like_sf"/>
</dbReference>
<evidence type="ECO:0000256" key="1">
    <source>
        <dbReference type="ARBA" id="ARBA00022723"/>
    </source>
</evidence>
<dbReference type="PANTHER" id="PTHR39159:SF1">
    <property type="entry name" value="UPF0374 PROTEIN YGAC"/>
    <property type="match status" value="1"/>
</dbReference>
<evidence type="ECO:0000256" key="3">
    <source>
        <dbReference type="ARBA" id="ARBA00022842"/>
    </source>
</evidence>
<gene>
    <name evidence="5" type="ORF">HH215_17540</name>
</gene>
<evidence type="ECO:0000313" key="6">
    <source>
        <dbReference type="Proteomes" id="UP000502248"/>
    </source>
</evidence>
<keyword evidence="3" id="KW-0460">Magnesium</keyword>
<evidence type="ECO:0000313" key="5">
    <source>
        <dbReference type="EMBL" id="QJD84809.1"/>
    </source>
</evidence>
<dbReference type="InterPro" id="IPR050212">
    <property type="entry name" value="Ntdp-like"/>
</dbReference>
<evidence type="ECO:0000256" key="2">
    <source>
        <dbReference type="ARBA" id="ARBA00022801"/>
    </source>
</evidence>
<dbReference type="SUPFAM" id="SSF159234">
    <property type="entry name" value="FomD-like"/>
    <property type="match status" value="1"/>
</dbReference>
<keyword evidence="1" id="KW-0479">Metal-binding</keyword>
<sequence>MPVVNGENGSYRKCVIKSFKHNGALHRMWLENWQVPDDRIHPLHASAAVWVMLNENTTIIEADGKEWISRVPAVSFFIPEQWFNIVALIEESGIRYYCNVASPPYRYGDVLTYIDYDLDVVVLPNGEVHELDHDEFRLHREEYRYGETVVAQVEAGLQELLSRISNKEWPFDDAEIYRYYEQWKQQKNAEGAINFP</sequence>
<dbReference type="GO" id="GO:0016787">
    <property type="term" value="F:hydrolase activity"/>
    <property type="evidence" value="ECO:0007669"/>
    <property type="project" value="UniProtKB-KW"/>
</dbReference>
<evidence type="ECO:0000259" key="4">
    <source>
        <dbReference type="Pfam" id="PF04167"/>
    </source>
</evidence>
<name>A0A7Z2VKY1_9BACL</name>
<dbReference type="KEGG" id="cheb:HH215_17540"/>
<accession>A0A7Z2VKY1</accession>
<dbReference type="EMBL" id="CP051680">
    <property type="protein sequence ID" value="QJD84809.1"/>
    <property type="molecule type" value="Genomic_DNA"/>
</dbReference>
<dbReference type="Gene3D" id="2.40.380.10">
    <property type="entry name" value="FomD-like"/>
    <property type="match status" value="1"/>
</dbReference>
<dbReference type="PIRSF" id="PIRSF028345">
    <property type="entry name" value="UCP028345"/>
    <property type="match status" value="1"/>
</dbReference>